<name>A0A5S5CBS8_9BACL</name>
<dbReference type="InterPro" id="IPR048147">
    <property type="entry name" value="CBO0543-like"/>
</dbReference>
<keyword evidence="1" id="KW-0472">Membrane</keyword>
<reference evidence="2 3" key="1">
    <citation type="submission" date="2019-07" db="EMBL/GenBank/DDBJ databases">
        <title>Genomic Encyclopedia of Type Strains, Phase III (KMG-III): the genomes of soil and plant-associated and newly described type strains.</title>
        <authorList>
            <person name="Whitman W."/>
        </authorList>
    </citation>
    <scope>NUCLEOTIDE SEQUENCE [LARGE SCALE GENOMIC DNA]</scope>
    <source>
        <strain evidence="2 3">BL24</strain>
    </source>
</reference>
<comment type="caution">
    <text evidence="2">The sequence shown here is derived from an EMBL/GenBank/DDBJ whole genome shotgun (WGS) entry which is preliminary data.</text>
</comment>
<keyword evidence="3" id="KW-1185">Reference proteome</keyword>
<dbReference type="OrthoDB" id="1679483at2"/>
<feature type="transmembrane region" description="Helical" evidence="1">
    <location>
        <begin position="151"/>
        <end position="169"/>
    </location>
</feature>
<keyword evidence="1" id="KW-0812">Transmembrane</keyword>
<dbReference type="NCBIfam" id="NF041644">
    <property type="entry name" value="CBO0543_fam"/>
    <property type="match status" value="1"/>
</dbReference>
<evidence type="ECO:0000313" key="2">
    <source>
        <dbReference type="EMBL" id="TYP75453.1"/>
    </source>
</evidence>
<organism evidence="2 3">
    <name type="scientific">Paenibacillus methanolicus</name>
    <dbReference type="NCBI Taxonomy" id="582686"/>
    <lineage>
        <taxon>Bacteria</taxon>
        <taxon>Bacillati</taxon>
        <taxon>Bacillota</taxon>
        <taxon>Bacilli</taxon>
        <taxon>Bacillales</taxon>
        <taxon>Paenibacillaceae</taxon>
        <taxon>Paenibacillus</taxon>
    </lineage>
</organism>
<dbReference type="RefSeq" id="WP_148929394.1">
    <property type="nucleotide sequence ID" value="NZ_VNHS01000004.1"/>
</dbReference>
<dbReference type="AlphaFoldDB" id="A0A5S5CBS8"/>
<evidence type="ECO:0000313" key="3">
    <source>
        <dbReference type="Proteomes" id="UP000323257"/>
    </source>
</evidence>
<feature type="transmembrane region" description="Helical" evidence="1">
    <location>
        <begin position="63"/>
        <end position="88"/>
    </location>
</feature>
<protein>
    <submittedName>
        <fullName evidence="2">Uncharacterized protein</fullName>
    </submittedName>
</protein>
<dbReference type="Proteomes" id="UP000323257">
    <property type="component" value="Unassembled WGS sequence"/>
</dbReference>
<accession>A0A5S5CBS8</accession>
<proteinExistence type="predicted"/>
<sequence>MKQYLHDEIKKIVNATIQANKDYFQLWKEHILFGWQWWLQAILFVGPIAAWLLVRRKDSTDRLLYAGCFCLLATSWLDFIGNSFGLWYYPYKFLPSLPPYVPWETTITVEILLLIQYGSRISPWWSAAALGLFNSFIGEPIAEWLGLYVRLHWRYIYSLPLYAVLYMIAHRISRRQRFGAL</sequence>
<keyword evidence="1" id="KW-1133">Transmembrane helix</keyword>
<gene>
    <name evidence="2" type="ORF">BCM02_104130</name>
</gene>
<evidence type="ECO:0000256" key="1">
    <source>
        <dbReference type="SAM" id="Phobius"/>
    </source>
</evidence>
<dbReference type="EMBL" id="VNHS01000004">
    <property type="protein sequence ID" value="TYP75453.1"/>
    <property type="molecule type" value="Genomic_DNA"/>
</dbReference>
<feature type="transmembrane region" description="Helical" evidence="1">
    <location>
        <begin position="35"/>
        <end position="54"/>
    </location>
</feature>